<name>A0ABX2EFF6_9BURK</name>
<gene>
    <name evidence="2" type="ORF">HLB44_10085</name>
</gene>
<keyword evidence="3" id="KW-1185">Reference proteome</keyword>
<sequence length="155" mass="17575">MDAQVRAQRFDQWLVGNGFAASQRLRAAGGKLDLANRSEEHHVRKRFFHLQPMLLGGGRERAAQRAVCGDQRFQPLRFLTVLALAPLLDALQDEDPNRQQHDSHDKRGNDRYRQRAEVSESQGRHQRSNVIAAYRCPHSTVQHGQCAARPPAIHA</sequence>
<evidence type="ECO:0000313" key="3">
    <source>
        <dbReference type="Proteomes" id="UP000737171"/>
    </source>
</evidence>
<protein>
    <submittedName>
        <fullName evidence="2">Uncharacterized protein</fullName>
    </submittedName>
</protein>
<evidence type="ECO:0000313" key="2">
    <source>
        <dbReference type="EMBL" id="NRF67333.1"/>
    </source>
</evidence>
<accession>A0ABX2EFF6</accession>
<evidence type="ECO:0000256" key="1">
    <source>
        <dbReference type="SAM" id="MobiDB-lite"/>
    </source>
</evidence>
<organism evidence="2 3">
    <name type="scientific">Pseudaquabacterium terrae</name>
    <dbReference type="NCBI Taxonomy" id="2732868"/>
    <lineage>
        <taxon>Bacteria</taxon>
        <taxon>Pseudomonadati</taxon>
        <taxon>Pseudomonadota</taxon>
        <taxon>Betaproteobacteria</taxon>
        <taxon>Burkholderiales</taxon>
        <taxon>Sphaerotilaceae</taxon>
        <taxon>Pseudaquabacterium</taxon>
    </lineage>
</organism>
<proteinExistence type="predicted"/>
<feature type="region of interest" description="Disordered" evidence="1">
    <location>
        <begin position="93"/>
        <end position="129"/>
    </location>
</feature>
<dbReference type="Proteomes" id="UP000737171">
    <property type="component" value="Unassembled WGS sequence"/>
</dbReference>
<dbReference type="EMBL" id="JABRWJ010000003">
    <property type="protein sequence ID" value="NRF67333.1"/>
    <property type="molecule type" value="Genomic_DNA"/>
</dbReference>
<comment type="caution">
    <text evidence="2">The sequence shown here is derived from an EMBL/GenBank/DDBJ whole genome shotgun (WGS) entry which is preliminary data.</text>
</comment>
<reference evidence="2 3" key="1">
    <citation type="submission" date="2020-05" db="EMBL/GenBank/DDBJ databases">
        <title>Aquincola sp. isolate from soil.</title>
        <authorList>
            <person name="Han J."/>
            <person name="Kim D.-U."/>
        </authorList>
    </citation>
    <scope>NUCLEOTIDE SEQUENCE [LARGE SCALE GENOMIC DNA]</scope>
    <source>
        <strain evidence="2 3">S2</strain>
    </source>
</reference>
<feature type="compositionally biased region" description="Basic and acidic residues" evidence="1">
    <location>
        <begin position="95"/>
        <end position="118"/>
    </location>
</feature>